<dbReference type="SUPFAM" id="SSF53474">
    <property type="entry name" value="alpha/beta-Hydrolases"/>
    <property type="match status" value="1"/>
</dbReference>
<comment type="similarity">
    <text evidence="1">Belongs to the 'GDXG' lipolytic enzyme family.</text>
</comment>
<dbReference type="Pfam" id="PF07859">
    <property type="entry name" value="Abhydrolase_3"/>
    <property type="match status" value="2"/>
</dbReference>
<feature type="active site" evidence="3">
    <location>
        <position position="196"/>
    </location>
</feature>
<dbReference type="PIRSF" id="PIRSF037251">
    <property type="entry name" value="Arylacetamide_deacetylase"/>
    <property type="match status" value="1"/>
</dbReference>
<dbReference type="InterPro" id="IPR029058">
    <property type="entry name" value="AB_hydrolase_fold"/>
</dbReference>
<dbReference type="FunCoup" id="A0A8M1NVX1">
    <property type="interactions" value="383"/>
</dbReference>
<dbReference type="InterPro" id="IPR013094">
    <property type="entry name" value="AB_hydrolase_3"/>
</dbReference>
<protein>
    <submittedName>
        <fullName evidence="6">Arylacetamide deacetylase-like 4</fullName>
    </submittedName>
</protein>
<dbReference type="GO" id="GO:0016020">
    <property type="term" value="C:membrane"/>
    <property type="evidence" value="ECO:0007669"/>
    <property type="project" value="InterPro"/>
</dbReference>
<dbReference type="OrthoDB" id="408631at2759"/>
<proteinExistence type="evidence at protein level"/>
<evidence type="ECO:0007829" key="8">
    <source>
        <dbReference type="PeptideAtlas" id="A0A8M1NVX1"/>
    </source>
</evidence>
<evidence type="ECO:0000259" key="4">
    <source>
        <dbReference type="Pfam" id="PF07859"/>
    </source>
</evidence>
<reference evidence="6" key="1">
    <citation type="journal article" date="2016" name="BMC Genomics">
        <title>Gene evolution and gene expression after whole genome duplication in fish: the PhyloFish database.</title>
        <authorList>
            <person name="Pasquier J."/>
            <person name="Cabau C."/>
            <person name="Nguyen T."/>
            <person name="Jouanno E."/>
            <person name="Severac D."/>
            <person name="Braasch I."/>
            <person name="Journot L."/>
            <person name="Pontarotti P."/>
            <person name="Klopp C."/>
            <person name="Postlethwait J.H."/>
            <person name="Guiguen Y."/>
            <person name="Bobe J."/>
        </authorList>
    </citation>
    <scope>NUCLEOTIDE SEQUENCE</scope>
</reference>
<feature type="domain" description="Alpha/beta hydrolase fold-3" evidence="4">
    <location>
        <begin position="117"/>
        <end position="266"/>
    </location>
</feature>
<dbReference type="PANTHER" id="PTHR48081:SF32">
    <property type="entry name" value="ALPHA_BETA HYDROLASE FOLD-3 DOMAIN-CONTAINING PROTEIN"/>
    <property type="match status" value="1"/>
</dbReference>
<evidence type="ECO:0000256" key="1">
    <source>
        <dbReference type="ARBA" id="ARBA00010515"/>
    </source>
</evidence>
<dbReference type="PANTHER" id="PTHR48081">
    <property type="entry name" value="AB HYDROLASE SUPERFAMILY PROTEIN C4A8.06C"/>
    <property type="match status" value="1"/>
</dbReference>
<dbReference type="GeneID" id="569798"/>
<dbReference type="CTD" id="343066"/>
<keyword evidence="2" id="KW-0378">Hydrolase</keyword>
<sequence length="412" mass="46269">MNTATAILISAFAALFAAFCLLVYFELRNVNIPPGVDSPAKLRVIHCTYMGITCLGYILERLGLCHQYNFVGWCRCHIMTCKRSVPHGLRIKDLTFSTVPVRVYEPTAASGEKKRGLVYFHGGGWMFGCIDDYDEVCQHISLKSNTTVVSVGYRLAPEHRYPAHLDDCEVATRHFLSIAATDFGVDPCRVAVGGDSAGANLAAALCQRLSKTQDGHLPSPCAQVLIYPALQMADFHLPSYQQNHSVPILFRGRTVFYFLQYLNGNTSVSQQILEGRHVPAELKLRYKKWLDPNSLPPQFIKQARCQQDLSSHDADVYHIVKQGLDPEISPLLAEDDVLRLVPPAFVLTCEFDVLRDDGFLYQKRLRDLGVDVTWEHLPEGFHGVISFFNQGWLTFQSSQRGLDSIVRYVKSL</sequence>
<dbReference type="InterPro" id="IPR050300">
    <property type="entry name" value="GDXG_lipolytic_enzyme"/>
</dbReference>
<evidence type="ECO:0000313" key="7">
    <source>
        <dbReference type="ZFIN" id="ZDB-GENE-080919-2"/>
    </source>
</evidence>
<keyword evidence="5" id="KW-1185">Reference proteome</keyword>
<dbReference type="AGR" id="ZFIN:ZDB-GENE-080919-2"/>
<dbReference type="Proteomes" id="UP000000437">
    <property type="component" value="Chromosome 11"/>
</dbReference>
<dbReference type="GO" id="GO:0052689">
    <property type="term" value="F:carboxylic ester hydrolase activity"/>
    <property type="evidence" value="ECO:0007669"/>
    <property type="project" value="InterPro"/>
</dbReference>
<evidence type="ECO:0000256" key="3">
    <source>
        <dbReference type="PIRSR" id="PIRSR037251-1"/>
    </source>
</evidence>
<evidence type="ECO:0000313" key="5">
    <source>
        <dbReference type="Proteomes" id="UP000000437"/>
    </source>
</evidence>
<evidence type="ECO:0000256" key="2">
    <source>
        <dbReference type="ARBA" id="ARBA00022801"/>
    </source>
</evidence>
<feature type="domain" description="Alpha/beta hydrolase fold-3" evidence="4">
    <location>
        <begin position="323"/>
        <end position="385"/>
    </location>
</feature>
<dbReference type="Gene3D" id="3.40.50.1820">
    <property type="entry name" value="alpha/beta hydrolase"/>
    <property type="match status" value="1"/>
</dbReference>
<feature type="active site" evidence="3">
    <location>
        <position position="382"/>
    </location>
</feature>
<keyword evidence="8" id="KW-1267">Proteomics identification</keyword>
<name>A0A8M1NVX1_DANRE</name>
<dbReference type="ZFIN" id="ZDB-GENE-080919-2">
    <property type="gene designation" value="aadacl4"/>
</dbReference>
<evidence type="ECO:0000313" key="6">
    <source>
        <dbReference type="RefSeq" id="NP_001166113.1"/>
    </source>
</evidence>
<reference evidence="6" key="2">
    <citation type="submission" date="2025-08" db="UniProtKB">
        <authorList>
            <consortium name="RefSeq"/>
        </authorList>
    </citation>
    <scope>IDENTIFICATION</scope>
</reference>
<dbReference type="RefSeq" id="NP_001166113.1">
    <property type="nucleotide sequence ID" value="NM_001172642.1"/>
</dbReference>
<dbReference type="InterPro" id="IPR017157">
    <property type="entry name" value="Arylacetamide_deacetylase"/>
</dbReference>
<gene>
    <name evidence="6 7" type="primary">aadacl4</name>
</gene>
<feature type="active site" evidence="3">
    <location>
        <position position="352"/>
    </location>
</feature>
<accession>A0A8M1NVX1</accession>
<dbReference type="KEGG" id="dre:569798"/>
<dbReference type="AlphaFoldDB" id="A0A8M1NVX1"/>
<organism evidence="5 6">
    <name type="scientific">Danio rerio</name>
    <name type="common">Zebrafish</name>
    <name type="synonym">Brachydanio rerio</name>
    <dbReference type="NCBI Taxonomy" id="7955"/>
    <lineage>
        <taxon>Eukaryota</taxon>
        <taxon>Metazoa</taxon>
        <taxon>Chordata</taxon>
        <taxon>Craniata</taxon>
        <taxon>Vertebrata</taxon>
        <taxon>Euteleostomi</taxon>
        <taxon>Actinopterygii</taxon>
        <taxon>Neopterygii</taxon>
        <taxon>Teleostei</taxon>
        <taxon>Ostariophysi</taxon>
        <taxon>Cypriniformes</taxon>
        <taxon>Danionidae</taxon>
        <taxon>Danioninae</taxon>
        <taxon>Danio</taxon>
    </lineage>
</organism>